<dbReference type="AlphaFoldDB" id="A0A4C1TCP3"/>
<comment type="caution">
    <text evidence="1">The sequence shown here is derived from an EMBL/GenBank/DDBJ whole genome shotgun (WGS) entry which is preliminary data.</text>
</comment>
<sequence length="131" mass="14944">MSAPRKKLSVAEYRKKAKYKVLQGKQCADNMKNWLRKGGNPSVSAATSEVDVELEDVPGILPVQMDQDFSQTDFTCKLYHLYRCAKSNLSNSKKQNQNSKDLNPRIQIRMNCKKPNLIRRTQAIGQGRKND</sequence>
<name>A0A4C1TCP3_EUMVA</name>
<protein>
    <submittedName>
        <fullName evidence="1">Uncharacterized protein</fullName>
    </submittedName>
</protein>
<organism evidence="1 2">
    <name type="scientific">Eumeta variegata</name>
    <name type="common">Bagworm moth</name>
    <name type="synonym">Eumeta japonica</name>
    <dbReference type="NCBI Taxonomy" id="151549"/>
    <lineage>
        <taxon>Eukaryota</taxon>
        <taxon>Metazoa</taxon>
        <taxon>Ecdysozoa</taxon>
        <taxon>Arthropoda</taxon>
        <taxon>Hexapoda</taxon>
        <taxon>Insecta</taxon>
        <taxon>Pterygota</taxon>
        <taxon>Neoptera</taxon>
        <taxon>Endopterygota</taxon>
        <taxon>Lepidoptera</taxon>
        <taxon>Glossata</taxon>
        <taxon>Ditrysia</taxon>
        <taxon>Tineoidea</taxon>
        <taxon>Psychidae</taxon>
        <taxon>Oiketicinae</taxon>
        <taxon>Eumeta</taxon>
    </lineage>
</organism>
<gene>
    <name evidence="1" type="ORF">EVAR_91326_1</name>
</gene>
<proteinExistence type="predicted"/>
<dbReference type="EMBL" id="BGZK01004968">
    <property type="protein sequence ID" value="GBP11875.1"/>
    <property type="molecule type" value="Genomic_DNA"/>
</dbReference>
<evidence type="ECO:0000313" key="2">
    <source>
        <dbReference type="Proteomes" id="UP000299102"/>
    </source>
</evidence>
<evidence type="ECO:0000313" key="1">
    <source>
        <dbReference type="EMBL" id="GBP11875.1"/>
    </source>
</evidence>
<accession>A0A4C1TCP3</accession>
<dbReference type="Proteomes" id="UP000299102">
    <property type="component" value="Unassembled WGS sequence"/>
</dbReference>
<reference evidence="1 2" key="1">
    <citation type="journal article" date="2019" name="Commun. Biol.">
        <title>The bagworm genome reveals a unique fibroin gene that provides high tensile strength.</title>
        <authorList>
            <person name="Kono N."/>
            <person name="Nakamura H."/>
            <person name="Ohtoshi R."/>
            <person name="Tomita M."/>
            <person name="Numata K."/>
            <person name="Arakawa K."/>
        </authorList>
    </citation>
    <scope>NUCLEOTIDE SEQUENCE [LARGE SCALE GENOMIC DNA]</scope>
</reference>
<keyword evidence="2" id="KW-1185">Reference proteome</keyword>